<dbReference type="PANTHER" id="PTHR11266">
    <property type="entry name" value="PEROXISOMAL MEMBRANE PROTEIN 2, PXMP2 MPV17"/>
    <property type="match status" value="1"/>
</dbReference>
<name>A0A9P8Y6Y7_9PEZI</name>
<feature type="compositionally biased region" description="Low complexity" evidence="7">
    <location>
        <begin position="125"/>
        <end position="149"/>
    </location>
</feature>
<dbReference type="Pfam" id="PF04117">
    <property type="entry name" value="Mpv17_PMP22"/>
    <property type="match status" value="1"/>
</dbReference>
<feature type="compositionally biased region" description="Pro residues" evidence="7">
    <location>
        <begin position="50"/>
        <end position="72"/>
    </location>
</feature>
<comment type="similarity">
    <text evidence="2 6">Belongs to the peroxisomal membrane protein PXMP2/4 family.</text>
</comment>
<keyword evidence="4" id="KW-1133">Transmembrane helix</keyword>
<dbReference type="GO" id="GO:0016020">
    <property type="term" value="C:membrane"/>
    <property type="evidence" value="ECO:0007669"/>
    <property type="project" value="UniProtKB-SubCell"/>
</dbReference>
<dbReference type="OrthoDB" id="430207at2759"/>
<evidence type="ECO:0000256" key="4">
    <source>
        <dbReference type="ARBA" id="ARBA00022989"/>
    </source>
</evidence>
<gene>
    <name evidence="8" type="ORF">B0I36DRAFT_363126</name>
</gene>
<dbReference type="InterPro" id="IPR007248">
    <property type="entry name" value="Mpv17_PMP22"/>
</dbReference>
<keyword evidence="3" id="KW-0812">Transmembrane</keyword>
<accession>A0A9P8Y6Y7</accession>
<comment type="caution">
    <text evidence="8">The sequence shown here is derived from an EMBL/GenBank/DDBJ whole genome shotgun (WGS) entry which is preliminary data.</text>
</comment>
<keyword evidence="5" id="KW-0472">Membrane</keyword>
<evidence type="ECO:0000256" key="7">
    <source>
        <dbReference type="SAM" id="MobiDB-lite"/>
    </source>
</evidence>
<evidence type="ECO:0000256" key="6">
    <source>
        <dbReference type="RuleBase" id="RU363053"/>
    </source>
</evidence>
<organism evidence="8 9">
    <name type="scientific">Microdochium trichocladiopsis</name>
    <dbReference type="NCBI Taxonomy" id="1682393"/>
    <lineage>
        <taxon>Eukaryota</taxon>
        <taxon>Fungi</taxon>
        <taxon>Dikarya</taxon>
        <taxon>Ascomycota</taxon>
        <taxon>Pezizomycotina</taxon>
        <taxon>Sordariomycetes</taxon>
        <taxon>Xylariomycetidae</taxon>
        <taxon>Xylariales</taxon>
        <taxon>Microdochiaceae</taxon>
        <taxon>Microdochium</taxon>
    </lineage>
</organism>
<protein>
    <recommendedName>
        <fullName evidence="10">Mpv17/PMP22 family protein</fullName>
    </recommendedName>
</protein>
<sequence length="343" mass="36650">MIPSSPLHAVFRRHLNLLRQARLPKTPNAPKRPQSTNSQPPKHDTSSSSSPPPPPKAQDPIPVPNTVPPPPTFWQRLGPLTRAGQAYARTQRRHPYLTQTAATLVIYCAGDVAAQYIGRDDAPVATASSSSSSTTPSTTTTTTTKTATSIANEPLQPQPPSFSSQYDPIRTLRSMSIGGLAAIPGWHWFLFLSSNFNFPQSRFLSILTKVAINQALFTPLFNSYFFGAHSLLSGSTAEEALERIRRAVPVSMVNSLKLWPAVTAFSFAFIPIEFRSLFAGGIAIGWQAYLSFLNKEAAEAARRETAAAGAAAAVKACQTGEGGRAVEGSSGSSSRMAPAPAAC</sequence>
<dbReference type="RefSeq" id="XP_046013116.1">
    <property type="nucleotide sequence ID" value="XM_046158755.1"/>
</dbReference>
<feature type="region of interest" description="Disordered" evidence="7">
    <location>
        <begin position="20"/>
        <end position="77"/>
    </location>
</feature>
<dbReference type="AlphaFoldDB" id="A0A9P8Y6Y7"/>
<dbReference type="GeneID" id="70188301"/>
<feature type="region of interest" description="Disordered" evidence="7">
    <location>
        <begin position="124"/>
        <end position="163"/>
    </location>
</feature>
<dbReference type="GO" id="GO:0005739">
    <property type="term" value="C:mitochondrion"/>
    <property type="evidence" value="ECO:0007669"/>
    <property type="project" value="TreeGrafter"/>
</dbReference>
<evidence type="ECO:0000313" key="8">
    <source>
        <dbReference type="EMBL" id="KAH7031436.1"/>
    </source>
</evidence>
<evidence type="ECO:0000256" key="2">
    <source>
        <dbReference type="ARBA" id="ARBA00006824"/>
    </source>
</evidence>
<proteinExistence type="inferred from homology"/>
<evidence type="ECO:0000256" key="3">
    <source>
        <dbReference type="ARBA" id="ARBA00022692"/>
    </source>
</evidence>
<evidence type="ECO:0000313" key="9">
    <source>
        <dbReference type="Proteomes" id="UP000756346"/>
    </source>
</evidence>
<keyword evidence="9" id="KW-1185">Reference proteome</keyword>
<dbReference type="Proteomes" id="UP000756346">
    <property type="component" value="Unassembled WGS sequence"/>
</dbReference>
<reference evidence="8" key="1">
    <citation type="journal article" date="2021" name="Nat. Commun.">
        <title>Genetic determinants of endophytism in the Arabidopsis root mycobiome.</title>
        <authorList>
            <person name="Mesny F."/>
            <person name="Miyauchi S."/>
            <person name="Thiergart T."/>
            <person name="Pickel B."/>
            <person name="Atanasova L."/>
            <person name="Karlsson M."/>
            <person name="Huettel B."/>
            <person name="Barry K.W."/>
            <person name="Haridas S."/>
            <person name="Chen C."/>
            <person name="Bauer D."/>
            <person name="Andreopoulos W."/>
            <person name="Pangilinan J."/>
            <person name="LaButti K."/>
            <person name="Riley R."/>
            <person name="Lipzen A."/>
            <person name="Clum A."/>
            <person name="Drula E."/>
            <person name="Henrissat B."/>
            <person name="Kohler A."/>
            <person name="Grigoriev I.V."/>
            <person name="Martin F.M."/>
            <person name="Hacquard S."/>
        </authorList>
    </citation>
    <scope>NUCLEOTIDE SEQUENCE</scope>
    <source>
        <strain evidence="8">MPI-CAGE-CH-0230</strain>
    </source>
</reference>
<comment type="subcellular location">
    <subcellularLocation>
        <location evidence="1">Membrane</location>
        <topology evidence="1">Multi-pass membrane protein</topology>
    </subcellularLocation>
</comment>
<evidence type="ECO:0000256" key="1">
    <source>
        <dbReference type="ARBA" id="ARBA00004141"/>
    </source>
</evidence>
<dbReference type="EMBL" id="JAGTJQ010000005">
    <property type="protein sequence ID" value="KAH7031436.1"/>
    <property type="molecule type" value="Genomic_DNA"/>
</dbReference>
<feature type="region of interest" description="Disordered" evidence="7">
    <location>
        <begin position="319"/>
        <end position="343"/>
    </location>
</feature>
<dbReference type="PANTHER" id="PTHR11266:SF113">
    <property type="entry name" value="MEMBRANE PROTEIN, MPV17_PMP22 FAMILY, PUTATIVE (AFU_ORTHOLOGUE AFUA_1G13840)-RELATED"/>
    <property type="match status" value="1"/>
</dbReference>
<evidence type="ECO:0008006" key="10">
    <source>
        <dbReference type="Google" id="ProtNLM"/>
    </source>
</evidence>
<evidence type="ECO:0000256" key="5">
    <source>
        <dbReference type="ARBA" id="ARBA00023136"/>
    </source>
</evidence>